<gene>
    <name evidence="1" type="ORF">MILVUS5_LOCUS29251</name>
</gene>
<accession>A0ACB0L9A0</accession>
<name>A0ACB0L9A0_TRIPR</name>
<comment type="caution">
    <text evidence="1">The sequence shown here is derived from an EMBL/GenBank/DDBJ whole genome shotgun (WGS) entry which is preliminary data.</text>
</comment>
<evidence type="ECO:0000313" key="2">
    <source>
        <dbReference type="Proteomes" id="UP001177021"/>
    </source>
</evidence>
<sequence>MKFQWFWISAATLFACYIFVNKVLRNLNDWYYDLKFRKTPNPLPPGDMGWPLIGNLWPFFKCFSSGHRETFINNIVLRYRRTGIYKTHLYGSPSIIVTAHDMCKKVLNDEVTFKLGYPKAVTVLAYNRILSSEHGRLKRLVTAPIAGHNVSTMYLERIEDIVINKLEELSSMKHPIEFLPEMRKVSFQFVVQIFMGSCDQGTVNEIGDLFHVMSSALFSLMPINAPGFLFNKALKARKKFAKIVQSIIDERRMTTKNGQIGEKNDLLNILLEINDEEGEKLEDKDIIDLLISLLFGGHDSTAAGMMLTIMHLTTHPHCLKKAKEEQEEIMKARPSSQKRLSIEEIKKMVYLSQVFDETLRHTSVFSLFREATTDVNINGYFIPKGWKVLVWLSAMHMTPEHHSNPEEYNPSRWDNYNPATGTFLPFGIGRRLCPGRDLSRYEMIIFLHYFILNYKLERINPECPMTALPYLKPVDNCLAKVIKLSDS</sequence>
<reference evidence="1" key="1">
    <citation type="submission" date="2023-10" db="EMBL/GenBank/DDBJ databases">
        <authorList>
            <person name="Rodriguez Cubillos JULIANA M."/>
            <person name="De Vega J."/>
        </authorList>
    </citation>
    <scope>NUCLEOTIDE SEQUENCE</scope>
</reference>
<keyword evidence="2" id="KW-1185">Reference proteome</keyword>
<proteinExistence type="predicted"/>
<dbReference type="EMBL" id="CASHSV030000409">
    <property type="protein sequence ID" value="CAJ2663917.1"/>
    <property type="molecule type" value="Genomic_DNA"/>
</dbReference>
<evidence type="ECO:0000313" key="1">
    <source>
        <dbReference type="EMBL" id="CAJ2663917.1"/>
    </source>
</evidence>
<organism evidence="1 2">
    <name type="scientific">Trifolium pratense</name>
    <name type="common">Red clover</name>
    <dbReference type="NCBI Taxonomy" id="57577"/>
    <lineage>
        <taxon>Eukaryota</taxon>
        <taxon>Viridiplantae</taxon>
        <taxon>Streptophyta</taxon>
        <taxon>Embryophyta</taxon>
        <taxon>Tracheophyta</taxon>
        <taxon>Spermatophyta</taxon>
        <taxon>Magnoliopsida</taxon>
        <taxon>eudicotyledons</taxon>
        <taxon>Gunneridae</taxon>
        <taxon>Pentapetalae</taxon>
        <taxon>rosids</taxon>
        <taxon>fabids</taxon>
        <taxon>Fabales</taxon>
        <taxon>Fabaceae</taxon>
        <taxon>Papilionoideae</taxon>
        <taxon>50 kb inversion clade</taxon>
        <taxon>NPAAA clade</taxon>
        <taxon>Hologalegina</taxon>
        <taxon>IRL clade</taxon>
        <taxon>Trifolieae</taxon>
        <taxon>Trifolium</taxon>
    </lineage>
</organism>
<protein>
    <submittedName>
        <fullName evidence="1">Uncharacterized protein</fullName>
    </submittedName>
</protein>
<dbReference type="Proteomes" id="UP001177021">
    <property type="component" value="Unassembled WGS sequence"/>
</dbReference>